<dbReference type="PANTHER" id="PTHR42754:SF1">
    <property type="entry name" value="LIPOPROTEIN"/>
    <property type="match status" value="1"/>
</dbReference>
<proteinExistence type="predicted"/>
<name>A0A382C5H2_9ZZZZ</name>
<dbReference type="EMBL" id="UINC01032793">
    <property type="protein sequence ID" value="SVB21032.1"/>
    <property type="molecule type" value="Genomic_DNA"/>
</dbReference>
<gene>
    <name evidence="1" type="ORF">METZ01_LOCUS173886</name>
</gene>
<dbReference type="AlphaFoldDB" id="A0A382C5H2"/>
<protein>
    <submittedName>
        <fullName evidence="1">Uncharacterized protein</fullName>
    </submittedName>
</protein>
<dbReference type="PANTHER" id="PTHR42754">
    <property type="entry name" value="ENDOGLUCANASE"/>
    <property type="match status" value="1"/>
</dbReference>
<organism evidence="1">
    <name type="scientific">marine metagenome</name>
    <dbReference type="NCBI Taxonomy" id="408172"/>
    <lineage>
        <taxon>unclassified sequences</taxon>
        <taxon>metagenomes</taxon>
        <taxon>ecological metagenomes</taxon>
    </lineage>
</organism>
<dbReference type="SUPFAM" id="SSF101898">
    <property type="entry name" value="NHL repeat"/>
    <property type="match status" value="1"/>
</dbReference>
<sequence length="404" mass="44387">NDCEQDCAGIWGGNNICGCTDSTSSNYNNDATFDDGSCDTSQALITFVKDVSPENDCAYEVAVKPTDEGGYIIAGCKNDSAWLMKTDLYGNKEWENTYGLVDYWGNRSVFQTSDGGYLFAGWVGIVKADSNGEKEWIKKGVEGNNSQYPYYEDIIEHSNGNYYAVGGPVTPSGNTNNGGQSILVKLNQSGTVLKTKFYGGQCEDDLFRSIIESNDGKLIMVGEKGHGNQSNPCSFDFRYYKDIWIVKTGLNGGVIWENTYGGNYLEKGVDIIEKETGGYMVLGEKCVHNYDIYSCDSKAKVMILDIDEDGNSLDQTLLSGLYFFEGGTPMSITNTYTGGFIFVAKPKNGGYTWLYKWGDFEDVIDEKVSDAGFGGKNVERTQDNGYIISTLGSVLIKTDSNLSY</sequence>
<reference evidence="1" key="1">
    <citation type="submission" date="2018-05" db="EMBL/GenBank/DDBJ databases">
        <authorList>
            <person name="Lanie J.A."/>
            <person name="Ng W.-L."/>
            <person name="Kazmierczak K.M."/>
            <person name="Andrzejewski T.M."/>
            <person name="Davidsen T.M."/>
            <person name="Wayne K.J."/>
            <person name="Tettelin H."/>
            <person name="Glass J.I."/>
            <person name="Rusch D."/>
            <person name="Podicherti R."/>
            <person name="Tsui H.-C.T."/>
            <person name="Winkler M.E."/>
        </authorList>
    </citation>
    <scope>NUCLEOTIDE SEQUENCE</scope>
</reference>
<evidence type="ECO:0000313" key="1">
    <source>
        <dbReference type="EMBL" id="SVB21032.1"/>
    </source>
</evidence>
<feature type="non-terminal residue" evidence="1">
    <location>
        <position position="1"/>
    </location>
</feature>
<accession>A0A382C5H2</accession>